<dbReference type="PATRIC" id="fig|1444770.3.peg.1897"/>
<dbReference type="EMBL" id="JDSQ01000012">
    <property type="protein sequence ID" value="EWS77945.1"/>
    <property type="molecule type" value="Genomic_DNA"/>
</dbReference>
<sequence length="63" mass="6769">MGFAFRKVLGKGYAEHPLNDTMEHSAAIAVLNPQGRPSGLIHPPCNAEKIAADLQKLAKETTL</sequence>
<gene>
    <name evidence="1" type="ORF">AF72_08005</name>
</gene>
<evidence type="ECO:0000313" key="1">
    <source>
        <dbReference type="EMBL" id="EWS77945.1"/>
    </source>
</evidence>
<dbReference type="Proteomes" id="UP000020406">
    <property type="component" value="Unassembled WGS sequence"/>
</dbReference>
<dbReference type="eggNOG" id="COG1999">
    <property type="taxonomic scope" value="Bacteria"/>
</dbReference>
<dbReference type="OrthoDB" id="9790194at2"/>
<comment type="caution">
    <text evidence="1">The sequence shown here is derived from an EMBL/GenBank/DDBJ whole genome shotgun (WGS) entry which is preliminary data.</text>
</comment>
<dbReference type="RefSeq" id="WP_114867089.1">
    <property type="nucleotide sequence ID" value="NZ_CP053627.1"/>
</dbReference>
<name>Z9JHS2_9GAMM</name>
<reference evidence="1 2" key="1">
    <citation type="journal article" date="2014" name="Genome Announc.">
        <title>Draft Genome Sequence of Xylella fastidiosa Pear Leaf Scorch Strain in Taiwan.</title>
        <authorList>
            <person name="Su C.C."/>
            <person name="Deng W.L."/>
            <person name="Jan F.J."/>
            <person name="Chang C.J."/>
            <person name="Huang H."/>
            <person name="Chen J."/>
        </authorList>
    </citation>
    <scope>NUCLEOTIDE SEQUENCE [LARGE SCALE GENOMIC DNA]</scope>
    <source>
        <strain evidence="1 2">PLS229</strain>
    </source>
</reference>
<dbReference type="AlphaFoldDB" id="Z9JHS2"/>
<dbReference type="InterPro" id="IPR036249">
    <property type="entry name" value="Thioredoxin-like_sf"/>
</dbReference>
<accession>Z9JHS2</accession>
<protein>
    <submittedName>
        <fullName evidence="1">Uncharacterized protein</fullName>
    </submittedName>
</protein>
<evidence type="ECO:0000313" key="2">
    <source>
        <dbReference type="Proteomes" id="UP000020406"/>
    </source>
</evidence>
<proteinExistence type="predicted"/>
<dbReference type="SUPFAM" id="SSF52833">
    <property type="entry name" value="Thioredoxin-like"/>
    <property type="match status" value="1"/>
</dbReference>
<dbReference type="STRING" id="1444770.AF72_08005"/>
<dbReference type="GeneID" id="68900443"/>
<organism evidence="1 2">
    <name type="scientific">Xylella taiwanensis</name>
    <dbReference type="NCBI Taxonomy" id="1444770"/>
    <lineage>
        <taxon>Bacteria</taxon>
        <taxon>Pseudomonadati</taxon>
        <taxon>Pseudomonadota</taxon>
        <taxon>Gammaproteobacteria</taxon>
        <taxon>Lysobacterales</taxon>
        <taxon>Lysobacteraceae</taxon>
        <taxon>Xylella</taxon>
    </lineage>
</organism>